<evidence type="ECO:0000256" key="4">
    <source>
        <dbReference type="ARBA" id="ARBA00022741"/>
    </source>
</evidence>
<dbReference type="InterPro" id="IPR036028">
    <property type="entry name" value="SH3-like_dom_sf"/>
</dbReference>
<dbReference type="PANTHER" id="PTHR24418">
    <property type="entry name" value="TYROSINE-PROTEIN KINASE"/>
    <property type="match status" value="1"/>
</dbReference>
<dbReference type="SUPFAM" id="SSF55550">
    <property type="entry name" value="SH2 domain"/>
    <property type="match status" value="1"/>
</dbReference>
<evidence type="ECO:0000256" key="11">
    <source>
        <dbReference type="PROSITE-ProRule" id="PRU00192"/>
    </source>
</evidence>
<dbReference type="InterPro" id="IPR036860">
    <property type="entry name" value="SH2_dom_sf"/>
</dbReference>
<protein>
    <recommendedName>
        <fullName evidence="17">Non-specific protein-tyrosine kinase</fullName>
    </recommendedName>
</protein>
<proteinExistence type="predicted"/>
<sequence>MEEITAVSGGLALQSAMEILNNHRACTAAAPEQDANPDGRLSIPASPNAFLLRAVGAGVRFKLASFPALHSRAVTGPSNTSEPRTASRTPDRYAVLSESFGPESVGACVCGFGFAVLIPKVLAMGGSKSKPKDAAQRNRSLDSNISSGGGAGSIHHNSAQQSVTPNRSPIVDTDPQLVTNNAGLVLFGGVDNNRITPTGVTAFVALYDYESRTETDLSFKKGERLQILNNTEGDWWLANSLTTGKSGYIPSNYVAPSDSIQAEEWFFAKITRRDSERMLLALENRRGTFVVRESETTKGMVNREVLDQVERGYRMPCPSECPASLHELMLNCWRKEPEERPTFEYLQGFLEDYFTSTEPQYQPGDNL</sequence>
<dbReference type="Gene3D" id="1.10.510.10">
    <property type="entry name" value="Transferase(Phosphotransferase) domain 1"/>
    <property type="match status" value="1"/>
</dbReference>
<evidence type="ECO:0000256" key="12">
    <source>
        <dbReference type="SAM" id="MobiDB-lite"/>
    </source>
</evidence>
<dbReference type="InterPro" id="IPR050198">
    <property type="entry name" value="Non-receptor_tyrosine_kinases"/>
</dbReference>
<evidence type="ECO:0008006" key="17">
    <source>
        <dbReference type="Google" id="ProtNLM"/>
    </source>
</evidence>
<dbReference type="GO" id="GO:0004713">
    <property type="term" value="F:protein tyrosine kinase activity"/>
    <property type="evidence" value="ECO:0007669"/>
    <property type="project" value="UniProtKB-KW"/>
</dbReference>
<evidence type="ECO:0000259" key="13">
    <source>
        <dbReference type="PROSITE" id="PS50001"/>
    </source>
</evidence>
<reference evidence="15 16" key="1">
    <citation type="journal article" date="2018" name="G3 (Bethesda)">
        <title>A High-Quality Reference Genome for the Invasive Mosquitofish Gambusia affinis Using a Chicago Library.</title>
        <authorList>
            <person name="Hoffberg S.L."/>
            <person name="Troendle N.J."/>
            <person name="Glenn T.C."/>
            <person name="Mahmud O."/>
            <person name="Louha S."/>
            <person name="Chalopin D."/>
            <person name="Bennetzen J.L."/>
            <person name="Mauricio R."/>
        </authorList>
    </citation>
    <scope>NUCLEOTIDE SEQUENCE [LARGE SCALE GENOMIC DNA]</scope>
    <source>
        <strain evidence="15">NE01/NJP1002.9</strain>
        <tissue evidence="15">Muscle</tissue>
    </source>
</reference>
<evidence type="ECO:0000256" key="10">
    <source>
        <dbReference type="PROSITE-ProRule" id="PRU00191"/>
    </source>
</evidence>
<dbReference type="FunFam" id="2.30.30.40:FF:000182">
    <property type="entry name" value="Tyrosine-protein kinase Fyn"/>
    <property type="match status" value="1"/>
</dbReference>
<gene>
    <name evidence="15" type="ORF">CCH79_00006385</name>
</gene>
<keyword evidence="6" id="KW-0067">ATP-binding</keyword>
<evidence type="ECO:0000256" key="9">
    <source>
        <dbReference type="ARBA" id="ARBA00023288"/>
    </source>
</evidence>
<evidence type="ECO:0000259" key="14">
    <source>
        <dbReference type="PROSITE" id="PS50002"/>
    </source>
</evidence>
<dbReference type="PRINTS" id="PR00401">
    <property type="entry name" value="SH2DOMAIN"/>
</dbReference>
<dbReference type="Proteomes" id="UP000250572">
    <property type="component" value="Unassembled WGS sequence"/>
</dbReference>
<keyword evidence="9" id="KW-0449">Lipoprotein</keyword>
<feature type="domain" description="SH3" evidence="14">
    <location>
        <begin position="198"/>
        <end position="259"/>
    </location>
</feature>
<evidence type="ECO:0000256" key="1">
    <source>
        <dbReference type="ARBA" id="ARBA00022443"/>
    </source>
</evidence>
<dbReference type="Pfam" id="PF00018">
    <property type="entry name" value="SH3_1"/>
    <property type="match status" value="1"/>
</dbReference>
<name>A0A315W964_GAMAF</name>
<dbReference type="InterPro" id="IPR001245">
    <property type="entry name" value="Ser-Thr/Tyr_kinase_cat_dom"/>
</dbReference>
<feature type="region of interest" description="Disordered" evidence="12">
    <location>
        <begin position="127"/>
        <end position="172"/>
    </location>
</feature>
<keyword evidence="7 10" id="KW-0727">SH2 domain</keyword>
<dbReference type="PRINTS" id="PR00452">
    <property type="entry name" value="SH3DOMAIN"/>
</dbReference>
<dbReference type="AlphaFoldDB" id="A0A315W964"/>
<dbReference type="EMBL" id="NHOQ01000244">
    <property type="protein sequence ID" value="PWA31927.1"/>
    <property type="molecule type" value="Genomic_DNA"/>
</dbReference>
<evidence type="ECO:0000256" key="5">
    <source>
        <dbReference type="ARBA" id="ARBA00022777"/>
    </source>
</evidence>
<keyword evidence="3" id="KW-0519">Myristate</keyword>
<feature type="domain" description="SH2" evidence="13">
    <location>
        <begin position="265"/>
        <end position="299"/>
    </location>
</feature>
<evidence type="ECO:0000256" key="7">
    <source>
        <dbReference type="ARBA" id="ARBA00022999"/>
    </source>
</evidence>
<evidence type="ECO:0000256" key="2">
    <source>
        <dbReference type="ARBA" id="ARBA00022679"/>
    </source>
</evidence>
<keyword evidence="16" id="KW-1185">Reference proteome</keyword>
<accession>A0A315W964</accession>
<dbReference type="InterPro" id="IPR001452">
    <property type="entry name" value="SH3_domain"/>
</dbReference>
<dbReference type="PROSITE" id="PS50002">
    <property type="entry name" value="SH3"/>
    <property type="match status" value="1"/>
</dbReference>
<dbReference type="SMART" id="SM00326">
    <property type="entry name" value="SH3"/>
    <property type="match status" value="1"/>
</dbReference>
<feature type="compositionally biased region" description="Basic and acidic residues" evidence="12">
    <location>
        <begin position="130"/>
        <end position="140"/>
    </location>
</feature>
<dbReference type="Pfam" id="PF07714">
    <property type="entry name" value="PK_Tyr_Ser-Thr"/>
    <property type="match status" value="1"/>
</dbReference>
<comment type="caution">
    <text evidence="15">The sequence shown here is derived from an EMBL/GenBank/DDBJ whole genome shotgun (WGS) entry which is preliminary data.</text>
</comment>
<keyword evidence="2" id="KW-0808">Transferase</keyword>
<keyword evidence="1 11" id="KW-0728">SH3 domain</keyword>
<keyword evidence="5" id="KW-0418">Kinase</keyword>
<dbReference type="PROSITE" id="PS50001">
    <property type="entry name" value="SH2"/>
    <property type="match status" value="1"/>
</dbReference>
<evidence type="ECO:0000313" key="16">
    <source>
        <dbReference type="Proteomes" id="UP000250572"/>
    </source>
</evidence>
<evidence type="ECO:0000256" key="6">
    <source>
        <dbReference type="ARBA" id="ARBA00022840"/>
    </source>
</evidence>
<dbReference type="InterPro" id="IPR000980">
    <property type="entry name" value="SH2"/>
</dbReference>
<evidence type="ECO:0000256" key="3">
    <source>
        <dbReference type="ARBA" id="ARBA00022707"/>
    </source>
</evidence>
<evidence type="ECO:0000313" key="15">
    <source>
        <dbReference type="EMBL" id="PWA31927.1"/>
    </source>
</evidence>
<dbReference type="CDD" id="cd12008">
    <property type="entry name" value="SH3_Src"/>
    <property type="match status" value="1"/>
</dbReference>
<dbReference type="Gene3D" id="2.30.30.40">
    <property type="entry name" value="SH3 Domains"/>
    <property type="match status" value="1"/>
</dbReference>
<dbReference type="SUPFAM" id="SSF50044">
    <property type="entry name" value="SH3-domain"/>
    <property type="match status" value="1"/>
</dbReference>
<evidence type="ECO:0000256" key="8">
    <source>
        <dbReference type="ARBA" id="ARBA00023137"/>
    </source>
</evidence>
<dbReference type="GO" id="GO:0005524">
    <property type="term" value="F:ATP binding"/>
    <property type="evidence" value="ECO:0007669"/>
    <property type="project" value="UniProtKB-KW"/>
</dbReference>
<keyword evidence="8" id="KW-0829">Tyrosine-protein kinase</keyword>
<keyword evidence="4" id="KW-0547">Nucleotide-binding</keyword>
<organism evidence="15 16">
    <name type="scientific">Gambusia affinis</name>
    <name type="common">Western mosquitofish</name>
    <name type="synonym">Heterandria affinis</name>
    <dbReference type="NCBI Taxonomy" id="33528"/>
    <lineage>
        <taxon>Eukaryota</taxon>
        <taxon>Metazoa</taxon>
        <taxon>Chordata</taxon>
        <taxon>Craniata</taxon>
        <taxon>Vertebrata</taxon>
        <taxon>Euteleostomi</taxon>
        <taxon>Actinopterygii</taxon>
        <taxon>Neopterygii</taxon>
        <taxon>Teleostei</taxon>
        <taxon>Neoteleostei</taxon>
        <taxon>Acanthomorphata</taxon>
        <taxon>Ovalentaria</taxon>
        <taxon>Atherinomorphae</taxon>
        <taxon>Cyprinodontiformes</taxon>
        <taxon>Poeciliidae</taxon>
        <taxon>Poeciliinae</taxon>
        <taxon>Gambusia</taxon>
    </lineage>
</organism>